<dbReference type="InterPro" id="IPR006426">
    <property type="entry name" value="Asn_synth_AEB"/>
</dbReference>
<dbReference type="AlphaFoldDB" id="A0A1G2P0I6"/>
<proteinExistence type="inferred from homology"/>
<dbReference type="EC" id="6.3.5.4" evidence="3"/>
<dbReference type="Pfam" id="PF13537">
    <property type="entry name" value="GATase_7"/>
    <property type="match status" value="1"/>
</dbReference>
<feature type="domain" description="Glutamine amidotransferase type-2" evidence="11">
    <location>
        <begin position="2"/>
        <end position="206"/>
    </location>
</feature>
<dbReference type="Pfam" id="PF00733">
    <property type="entry name" value="Asn_synthase"/>
    <property type="match status" value="1"/>
</dbReference>
<dbReference type="SUPFAM" id="SSF56235">
    <property type="entry name" value="N-terminal nucleophile aminohydrolases (Ntn hydrolases)"/>
    <property type="match status" value="1"/>
</dbReference>
<dbReference type="CDD" id="cd00712">
    <property type="entry name" value="AsnB"/>
    <property type="match status" value="1"/>
</dbReference>
<dbReference type="InterPro" id="IPR001962">
    <property type="entry name" value="Asn_synthase"/>
</dbReference>
<dbReference type="InterPro" id="IPR017932">
    <property type="entry name" value="GATase_2_dom"/>
</dbReference>
<evidence type="ECO:0000256" key="8">
    <source>
        <dbReference type="PIRSR" id="PIRSR001589-1"/>
    </source>
</evidence>
<evidence type="ECO:0000256" key="9">
    <source>
        <dbReference type="PIRSR" id="PIRSR001589-2"/>
    </source>
</evidence>
<evidence type="ECO:0000256" key="6">
    <source>
        <dbReference type="ARBA" id="ARBA00022962"/>
    </source>
</evidence>
<dbReference type="CDD" id="cd01991">
    <property type="entry name" value="Asn_synthase_B_C"/>
    <property type="match status" value="1"/>
</dbReference>
<dbReference type="GO" id="GO:0006529">
    <property type="term" value="P:asparagine biosynthetic process"/>
    <property type="evidence" value="ECO:0007669"/>
    <property type="project" value="UniProtKB-KW"/>
</dbReference>
<comment type="catalytic activity">
    <reaction evidence="7">
        <text>L-aspartate + L-glutamine + ATP + H2O = L-asparagine + L-glutamate + AMP + diphosphate + H(+)</text>
        <dbReference type="Rhea" id="RHEA:12228"/>
        <dbReference type="ChEBI" id="CHEBI:15377"/>
        <dbReference type="ChEBI" id="CHEBI:15378"/>
        <dbReference type="ChEBI" id="CHEBI:29985"/>
        <dbReference type="ChEBI" id="CHEBI:29991"/>
        <dbReference type="ChEBI" id="CHEBI:30616"/>
        <dbReference type="ChEBI" id="CHEBI:33019"/>
        <dbReference type="ChEBI" id="CHEBI:58048"/>
        <dbReference type="ChEBI" id="CHEBI:58359"/>
        <dbReference type="ChEBI" id="CHEBI:456215"/>
        <dbReference type="EC" id="6.3.5.4"/>
    </reaction>
</comment>
<gene>
    <name evidence="12" type="ORF">A3G52_03415</name>
</gene>
<reference evidence="12 13" key="1">
    <citation type="journal article" date="2016" name="Nat. Commun.">
        <title>Thousands of microbial genomes shed light on interconnected biogeochemical processes in an aquifer system.</title>
        <authorList>
            <person name="Anantharaman K."/>
            <person name="Brown C.T."/>
            <person name="Hug L.A."/>
            <person name="Sharon I."/>
            <person name="Castelle C.J."/>
            <person name="Probst A.J."/>
            <person name="Thomas B.C."/>
            <person name="Singh A."/>
            <person name="Wilkins M.J."/>
            <person name="Karaoz U."/>
            <person name="Brodie E.L."/>
            <person name="Williams K.H."/>
            <person name="Hubbard S.S."/>
            <person name="Banfield J.F."/>
        </authorList>
    </citation>
    <scope>NUCLEOTIDE SEQUENCE [LARGE SCALE GENOMIC DNA]</scope>
</reference>
<dbReference type="PIRSF" id="PIRSF001589">
    <property type="entry name" value="Asn_synthetase_glu-h"/>
    <property type="match status" value="1"/>
</dbReference>
<dbReference type="GO" id="GO:0005829">
    <property type="term" value="C:cytosol"/>
    <property type="evidence" value="ECO:0007669"/>
    <property type="project" value="TreeGrafter"/>
</dbReference>
<sequence>MCGINGFNFRDELLIQKMNEETSHRGPDDGGFAFSNEWSLGHNRLSIIDLSEAGHQPMESREGDLAIVFNGEIYNFIEIRRELEEEFRFVSKTDTEVLLYAYRKWGSQCLGKLNGMFAFAILDRKREEVFIARDRIGIKPLYYYWKNGKFIFSSEIKAILAHDIPRELDYKALNINCRMLYVPAPYTVFKDIYKLEPGYCGTVRKGEFIKTQYWKYPDVSLLENKDEIIKETRRIIKDSVRLELVSDRPVGIFLSGGIDSTIIAGVASEYSRQIQTFSAGFEKTEEEEKYNNDMKVARETSKYFGTKHHEFIFSAKDVIDAIPESIYHMDEPISNHVQAVNMLLARHVSKEATVVLGGDGGDELFGGYERYYYNYLLDRIGKVPFDLGRVLGKFLRNELNKKLSLQDGAERYLSFFAQKENIISEFFSPALNQPDATFEIFNNLYFQEIMPDFTRQFMRTDVLSWLPSESLVRSDKMSMAAGIEQRVPLLDHRLVELADRIPFSMKLGGKGLNILSRGRHYRGKRILTEAMREYLPDFVIDQPKWGWFSPAAKWIRGPLLPLMREVLSPDYNKETKHMFDFKVLNRILDDHVSKKQYALNTLWSVMTFQIWYRKFIK</sequence>
<keyword evidence="4 9" id="KW-0547">Nucleotide-binding</keyword>
<dbReference type="InterPro" id="IPR033738">
    <property type="entry name" value="AsnB_N"/>
</dbReference>
<keyword evidence="8" id="KW-0028">Amino-acid biosynthesis</keyword>
<evidence type="ECO:0000256" key="2">
    <source>
        <dbReference type="ARBA" id="ARBA00005752"/>
    </source>
</evidence>
<organism evidence="12 13">
    <name type="scientific">Candidatus Taylorbacteria bacterium RIFCSPLOWO2_12_FULL_43_20</name>
    <dbReference type="NCBI Taxonomy" id="1802332"/>
    <lineage>
        <taxon>Bacteria</taxon>
        <taxon>Candidatus Tayloriibacteriota</taxon>
    </lineage>
</organism>
<dbReference type="NCBIfam" id="TIGR01536">
    <property type="entry name" value="asn_synth_AEB"/>
    <property type="match status" value="1"/>
</dbReference>
<comment type="caution">
    <text evidence="12">The sequence shown here is derived from an EMBL/GenBank/DDBJ whole genome shotgun (WGS) entry which is preliminary data.</text>
</comment>
<dbReference type="InterPro" id="IPR014729">
    <property type="entry name" value="Rossmann-like_a/b/a_fold"/>
</dbReference>
<keyword evidence="8" id="KW-0061">Asparagine biosynthesis</keyword>
<evidence type="ECO:0000259" key="11">
    <source>
        <dbReference type="PROSITE" id="PS51278"/>
    </source>
</evidence>
<dbReference type="GO" id="GO:0005524">
    <property type="term" value="F:ATP binding"/>
    <property type="evidence" value="ECO:0007669"/>
    <property type="project" value="UniProtKB-KW"/>
</dbReference>
<keyword evidence="5 9" id="KW-0067">ATP-binding</keyword>
<feature type="active site" description="For GATase activity" evidence="8">
    <location>
        <position position="2"/>
    </location>
</feature>
<comment type="pathway">
    <text evidence="1">Amino-acid biosynthesis; L-asparagine biosynthesis; L-asparagine from L-aspartate (L-Gln route): step 1/1.</text>
</comment>
<dbReference type="InterPro" id="IPR051786">
    <property type="entry name" value="ASN_synthetase/amidase"/>
</dbReference>
<evidence type="ECO:0000256" key="7">
    <source>
        <dbReference type="ARBA" id="ARBA00048741"/>
    </source>
</evidence>
<evidence type="ECO:0000313" key="13">
    <source>
        <dbReference type="Proteomes" id="UP000177269"/>
    </source>
</evidence>
<dbReference type="PANTHER" id="PTHR43284">
    <property type="entry name" value="ASPARAGINE SYNTHETASE (GLUTAMINE-HYDROLYZING)"/>
    <property type="match status" value="1"/>
</dbReference>
<feature type="site" description="Important for beta-aspartyl-AMP intermediate formation" evidence="10">
    <location>
        <position position="359"/>
    </location>
</feature>
<evidence type="ECO:0000313" key="12">
    <source>
        <dbReference type="EMBL" id="OHA41857.1"/>
    </source>
</evidence>
<name>A0A1G2P0I6_9BACT</name>
<dbReference type="Gene3D" id="3.40.50.620">
    <property type="entry name" value="HUPs"/>
    <property type="match status" value="1"/>
</dbReference>
<dbReference type="InterPro" id="IPR029055">
    <property type="entry name" value="Ntn_hydrolases_N"/>
</dbReference>
<keyword evidence="6 8" id="KW-0315">Glutamine amidotransferase</keyword>
<dbReference type="SUPFAM" id="SSF52402">
    <property type="entry name" value="Adenine nucleotide alpha hydrolases-like"/>
    <property type="match status" value="1"/>
</dbReference>
<dbReference type="Proteomes" id="UP000177269">
    <property type="component" value="Unassembled WGS sequence"/>
</dbReference>
<comment type="similarity">
    <text evidence="2">Belongs to the asparagine synthetase family.</text>
</comment>
<evidence type="ECO:0000256" key="3">
    <source>
        <dbReference type="ARBA" id="ARBA00012737"/>
    </source>
</evidence>
<feature type="binding site" evidence="9">
    <location>
        <position position="94"/>
    </location>
    <ligand>
        <name>L-glutamine</name>
        <dbReference type="ChEBI" id="CHEBI:58359"/>
    </ligand>
</feature>
<dbReference type="EMBL" id="MHSK01000024">
    <property type="protein sequence ID" value="OHA41857.1"/>
    <property type="molecule type" value="Genomic_DNA"/>
</dbReference>
<evidence type="ECO:0000256" key="5">
    <source>
        <dbReference type="ARBA" id="ARBA00022840"/>
    </source>
</evidence>
<evidence type="ECO:0000256" key="1">
    <source>
        <dbReference type="ARBA" id="ARBA00005187"/>
    </source>
</evidence>
<dbReference type="Gene3D" id="3.60.20.10">
    <property type="entry name" value="Glutamine Phosphoribosylpyrophosphate, subunit 1, domain 1"/>
    <property type="match status" value="1"/>
</dbReference>
<accession>A0A1G2P0I6</accession>
<evidence type="ECO:0000256" key="4">
    <source>
        <dbReference type="ARBA" id="ARBA00022741"/>
    </source>
</evidence>
<evidence type="ECO:0000256" key="10">
    <source>
        <dbReference type="PIRSR" id="PIRSR001589-3"/>
    </source>
</evidence>
<dbReference type="PANTHER" id="PTHR43284:SF1">
    <property type="entry name" value="ASPARAGINE SYNTHETASE"/>
    <property type="match status" value="1"/>
</dbReference>
<dbReference type="PROSITE" id="PS51278">
    <property type="entry name" value="GATASE_TYPE_2"/>
    <property type="match status" value="1"/>
</dbReference>
<protein>
    <recommendedName>
        <fullName evidence="3">asparagine synthase (glutamine-hydrolyzing)</fullName>
        <ecNumber evidence="3">6.3.5.4</ecNumber>
    </recommendedName>
</protein>
<dbReference type="GO" id="GO:0004066">
    <property type="term" value="F:asparagine synthase (glutamine-hydrolyzing) activity"/>
    <property type="evidence" value="ECO:0007669"/>
    <property type="project" value="UniProtKB-EC"/>
</dbReference>